<dbReference type="InterPro" id="IPR054363">
    <property type="entry name" value="GH95_cat"/>
</dbReference>
<dbReference type="OrthoDB" id="9768507at2"/>
<evidence type="ECO:0000313" key="5">
    <source>
        <dbReference type="Proteomes" id="UP000290545"/>
    </source>
</evidence>
<name>A0A4Q1DB78_9BACT</name>
<evidence type="ECO:0000313" key="4">
    <source>
        <dbReference type="EMBL" id="RXK86704.1"/>
    </source>
</evidence>
<organism evidence="4 5">
    <name type="scientific">Filimonas effusa</name>
    <dbReference type="NCBI Taxonomy" id="2508721"/>
    <lineage>
        <taxon>Bacteria</taxon>
        <taxon>Pseudomonadati</taxon>
        <taxon>Bacteroidota</taxon>
        <taxon>Chitinophagia</taxon>
        <taxon>Chitinophagales</taxon>
        <taxon>Chitinophagaceae</taxon>
        <taxon>Filimonas</taxon>
    </lineage>
</organism>
<feature type="domain" description="Glycosyl hydrolase family 95 N-terminal" evidence="1">
    <location>
        <begin position="28"/>
        <end position="113"/>
    </location>
</feature>
<dbReference type="GO" id="GO:0005975">
    <property type="term" value="P:carbohydrate metabolic process"/>
    <property type="evidence" value="ECO:0007669"/>
    <property type="project" value="InterPro"/>
</dbReference>
<dbReference type="Gene3D" id="1.50.10.10">
    <property type="match status" value="1"/>
</dbReference>
<gene>
    <name evidence="4" type="ORF">ESB13_07830</name>
</gene>
<dbReference type="EMBL" id="SDHZ01000001">
    <property type="protein sequence ID" value="RXK86704.1"/>
    <property type="molecule type" value="Genomic_DNA"/>
</dbReference>
<dbReference type="Gene3D" id="2.60.120.260">
    <property type="entry name" value="Galactose-binding domain-like"/>
    <property type="match status" value="1"/>
</dbReference>
<dbReference type="Pfam" id="PF14498">
    <property type="entry name" value="Glyco_hyd_65N_2"/>
    <property type="match status" value="2"/>
</dbReference>
<evidence type="ECO:0000259" key="3">
    <source>
        <dbReference type="Pfam" id="PF22124"/>
    </source>
</evidence>
<feature type="domain" description="Glycosyl hydrolase family 95 catalytic" evidence="3">
    <location>
        <begin position="458"/>
        <end position="857"/>
    </location>
</feature>
<sequence length="941" mass="104710">MKSCFASFLGLLVLGQLDLAAQQKPLDLWYRQPATKWTEALPIGNGRLGAMIYGGVKEEHLQFNESTLWTGRPREYAHSGAVNYLQPIRQLLAEGRQAEAEAMAEAHFMGLKDIDDSIYKINRESWLKAVSGNVKWADPSLDDSQWKTMQLPLANGWETAGLEGLDGALWFRTSFELPTRWKGKNMIVALGRIRDKDYTYVNGKLVGSDEGISSKRTYTIPAEVLQEGQNVIAVQVINFFDKGGFTGLKGSQPLLVVYPEGGDPKDAISLSRDWKYAVQDDMPPAYPQYEASYQPFGDVYFRSNSIADASGYRRELNLNNALATVSYKAGGIQYYREYLASYPHNVIAMRIWADKTGSITMDAGFSALHKGYIVQKVDARTISLSVQVKNGALRGVAYLRAETKSGKVIVENNCLKIDAADEAVFYLTAATNFKTYKDLSVEPASACKHSIQAATKLGYQQIKSGHITDYRHYFSSVSLQLGATSQSGLPTDERIRSFSVEKDPALLALYFQYGRYLLLSSSRPGGQPANLQGLWNDLLTPPWGSKYTTNINLQMNYWPAEMLGLGDCTEPLFRMIQDLREAGSHTAKMHYGAPGWVLHHNTDIWRATAPINSSTHGIWVTGGAWLCRHIWEHYLFTGDTVFLRKYYPVMKDAAAFFNTFLVKDPATGWLISTPSNSPEQGGLVAGPAMDHQIIRELYSNCIAASIVLKTDIADRGVWVQQYRGIAPNRIGRYGQLQEWLQDIDDTTNTHRHVSHLWAVYPGNEIATHTPALMKAARKSLLYRGDEGTGWSIAWKANLWARLKDGDHALKMLCQLLSSAENTHGSEQGGVYSNLFDAHPPFQIDGNFGGAAAMAEMLLQSNRDTLFVLPALPAALPGGDIKGLRLRGGFIADLSWEAGKLKCLNLRSLTGNTIWVTYEGKRRRLSTTKGRLYRLDPSLALR</sequence>
<evidence type="ECO:0000259" key="2">
    <source>
        <dbReference type="Pfam" id="PF21307"/>
    </source>
</evidence>
<accession>A0A4Q1DB78</accession>
<dbReference type="SUPFAM" id="SSF48208">
    <property type="entry name" value="Six-hairpin glycosidases"/>
    <property type="match status" value="1"/>
</dbReference>
<dbReference type="Proteomes" id="UP000290545">
    <property type="component" value="Unassembled WGS sequence"/>
</dbReference>
<dbReference type="InterPro" id="IPR012341">
    <property type="entry name" value="6hp_glycosidase-like_sf"/>
</dbReference>
<evidence type="ECO:0000259" key="1">
    <source>
        <dbReference type="Pfam" id="PF14498"/>
    </source>
</evidence>
<feature type="domain" description="Glycosyl hydrolase family 95 N-terminal" evidence="1">
    <location>
        <begin position="290"/>
        <end position="435"/>
    </location>
</feature>
<dbReference type="InterPro" id="IPR008928">
    <property type="entry name" value="6-hairpin_glycosidase_sf"/>
</dbReference>
<reference evidence="4 5" key="1">
    <citation type="submission" date="2019-01" db="EMBL/GenBank/DDBJ databases">
        <title>Filimonas sp. strain TTM-71.</title>
        <authorList>
            <person name="Chen W.-M."/>
        </authorList>
    </citation>
    <scope>NUCLEOTIDE SEQUENCE [LARGE SCALE GENOMIC DNA]</scope>
    <source>
        <strain evidence="4 5">TTM-71</strain>
    </source>
</reference>
<dbReference type="AlphaFoldDB" id="A0A4Q1DB78"/>
<keyword evidence="5" id="KW-1185">Reference proteome</keyword>
<dbReference type="InterPro" id="IPR008979">
    <property type="entry name" value="Galactose-bd-like_sf"/>
</dbReference>
<comment type="caution">
    <text evidence="4">The sequence shown here is derived from an EMBL/GenBank/DDBJ whole genome shotgun (WGS) entry which is preliminary data.</text>
</comment>
<dbReference type="PANTHER" id="PTHR31084">
    <property type="entry name" value="ALPHA-L-FUCOSIDASE 2"/>
    <property type="match status" value="1"/>
</dbReference>
<dbReference type="SUPFAM" id="SSF49785">
    <property type="entry name" value="Galactose-binding domain-like"/>
    <property type="match status" value="1"/>
</dbReference>
<protein>
    <submittedName>
        <fullName evidence="4">Glycoside hydrolase family 95 protein</fullName>
    </submittedName>
</protein>
<dbReference type="Pfam" id="PF22124">
    <property type="entry name" value="Glyco_hydro_95_cat"/>
    <property type="match status" value="1"/>
</dbReference>
<dbReference type="InterPro" id="IPR049053">
    <property type="entry name" value="AFCA-like_C"/>
</dbReference>
<dbReference type="Gene3D" id="2.70.98.50">
    <property type="entry name" value="putative glycoside hydrolase family protein from bacillus halodurans"/>
    <property type="match status" value="1"/>
</dbReference>
<dbReference type="InterPro" id="IPR027414">
    <property type="entry name" value="GH95_N_dom"/>
</dbReference>
<proteinExistence type="predicted"/>
<keyword evidence="4" id="KW-0378">Hydrolase</keyword>
<feature type="domain" description="Alpha fucosidase A-like C-terminal" evidence="2">
    <location>
        <begin position="859"/>
        <end position="920"/>
    </location>
</feature>
<dbReference type="PANTHER" id="PTHR31084:SF0">
    <property type="entry name" value="ALPHA-L-FUCOSIDASE 2"/>
    <property type="match status" value="1"/>
</dbReference>
<dbReference type="RefSeq" id="WP_129002451.1">
    <property type="nucleotide sequence ID" value="NZ_SDHZ01000001.1"/>
</dbReference>
<dbReference type="Pfam" id="PF21307">
    <property type="entry name" value="Glyco_hydro_95_C"/>
    <property type="match status" value="1"/>
</dbReference>
<dbReference type="GO" id="GO:0004560">
    <property type="term" value="F:alpha-L-fucosidase activity"/>
    <property type="evidence" value="ECO:0007669"/>
    <property type="project" value="TreeGrafter"/>
</dbReference>